<gene>
    <name evidence="2" type="ORF">L196_05800</name>
</gene>
<reference evidence="2 3" key="1">
    <citation type="journal article" date="2013" name="Genome Announc.">
        <title>Genome Sequence of the Pyrene- and Fluoranthene-Degrading Bacterium Cycloclasticus sp. Strain PY97M.</title>
        <authorList>
            <person name="Cui Z."/>
            <person name="Xu G."/>
            <person name="Li Q."/>
            <person name="Gao W."/>
            <person name="Zheng L."/>
        </authorList>
    </citation>
    <scope>NUCLEOTIDE SEQUENCE [LARGE SCALE GENOMIC DNA]</scope>
    <source>
        <strain evidence="2 3">PY97M</strain>
    </source>
</reference>
<keyword evidence="3" id="KW-1185">Reference proteome</keyword>
<dbReference type="InterPro" id="IPR037914">
    <property type="entry name" value="SpoVT-AbrB_sf"/>
</dbReference>
<feature type="domain" description="SpoVT-AbrB" evidence="1">
    <location>
        <begin position="6"/>
        <end position="51"/>
    </location>
</feature>
<dbReference type="Proteomes" id="UP000015462">
    <property type="component" value="Unassembled WGS sequence"/>
</dbReference>
<proteinExistence type="predicted"/>
<dbReference type="RefSeq" id="WP_015004879.1">
    <property type="nucleotide sequence ID" value="NZ_JBLWZB010000001.1"/>
</dbReference>
<comment type="caution">
    <text evidence="2">The sequence shown here is derived from an EMBL/GenBank/DDBJ whole genome shotgun (WGS) entry which is preliminary data.</text>
</comment>
<dbReference type="GO" id="GO:0097351">
    <property type="term" value="F:toxin sequestering activity"/>
    <property type="evidence" value="ECO:0007669"/>
    <property type="project" value="InterPro"/>
</dbReference>
<evidence type="ECO:0000259" key="1">
    <source>
        <dbReference type="SMART" id="SM00966"/>
    </source>
</evidence>
<dbReference type="InterPro" id="IPR007159">
    <property type="entry name" value="SpoVT-AbrB_dom"/>
</dbReference>
<dbReference type="Gene3D" id="2.10.260.10">
    <property type="match status" value="1"/>
</dbReference>
<evidence type="ECO:0000313" key="3">
    <source>
        <dbReference type="Proteomes" id="UP000015462"/>
    </source>
</evidence>
<dbReference type="AlphaFoldDB" id="A0AB33Z120"/>
<dbReference type="NCBIfam" id="TIGR01439">
    <property type="entry name" value="lp_hng_hel_AbrB"/>
    <property type="match status" value="1"/>
</dbReference>
<dbReference type="GO" id="GO:0001558">
    <property type="term" value="P:regulation of cell growth"/>
    <property type="evidence" value="ECO:0007669"/>
    <property type="project" value="InterPro"/>
</dbReference>
<dbReference type="GO" id="GO:0003677">
    <property type="term" value="F:DNA binding"/>
    <property type="evidence" value="ECO:0007669"/>
    <property type="project" value="InterPro"/>
</dbReference>
<organism evidence="2 3">
    <name type="scientific">Cycloclasticus pugetii</name>
    <dbReference type="NCBI Taxonomy" id="34068"/>
    <lineage>
        <taxon>Bacteria</taxon>
        <taxon>Pseudomonadati</taxon>
        <taxon>Pseudomonadota</taxon>
        <taxon>Gammaproteobacteria</taxon>
        <taxon>Thiotrichales</taxon>
        <taxon>Piscirickettsiaceae</taxon>
        <taxon>Cycloclasticus</taxon>
    </lineage>
</organism>
<dbReference type="SMART" id="SM00966">
    <property type="entry name" value="SpoVT_AbrB"/>
    <property type="match status" value="1"/>
</dbReference>
<name>A0AB33Z120_9GAMM</name>
<protein>
    <submittedName>
        <fullName evidence="2">Transcriptional regulator</fullName>
    </submittedName>
</protein>
<dbReference type="SUPFAM" id="SSF89447">
    <property type="entry name" value="AbrB/MazE/MraZ-like"/>
    <property type="match status" value="1"/>
</dbReference>
<accession>A0AB33Z120</accession>
<evidence type="ECO:0000313" key="2">
    <source>
        <dbReference type="EMBL" id="EPD13131.1"/>
    </source>
</evidence>
<dbReference type="InterPro" id="IPR031848">
    <property type="entry name" value="PrlF_antitoxin"/>
</dbReference>
<dbReference type="Pfam" id="PF15937">
    <property type="entry name" value="PrlF_antitoxin"/>
    <property type="match status" value="1"/>
</dbReference>
<dbReference type="GO" id="GO:0003700">
    <property type="term" value="F:DNA-binding transcription factor activity"/>
    <property type="evidence" value="ECO:0007669"/>
    <property type="project" value="InterPro"/>
</dbReference>
<sequence length="76" mass="8739">MQTATSKLTKKYQATIPEPVRKLLHLKMGDEIAFDIKKDGVHLRRARAVDIAFTQSLENTLSEWMTENDEEAYSDL</sequence>
<dbReference type="EMBL" id="ASHL01000004">
    <property type="protein sequence ID" value="EPD13131.1"/>
    <property type="molecule type" value="Genomic_DNA"/>
</dbReference>